<evidence type="ECO:0000256" key="5">
    <source>
        <dbReference type="SAM" id="MobiDB-lite"/>
    </source>
</evidence>
<feature type="domain" description="SBP-type" evidence="6">
    <location>
        <begin position="112"/>
        <end position="189"/>
    </location>
</feature>
<evidence type="ECO:0000256" key="4">
    <source>
        <dbReference type="PROSITE-ProRule" id="PRU00470"/>
    </source>
</evidence>
<keyword evidence="1" id="KW-0479">Metal-binding</keyword>
<evidence type="ECO:0000259" key="6">
    <source>
        <dbReference type="PROSITE" id="PS51141"/>
    </source>
</evidence>
<keyword evidence="7" id="KW-1185">Reference proteome</keyword>
<evidence type="ECO:0000256" key="2">
    <source>
        <dbReference type="ARBA" id="ARBA00022771"/>
    </source>
</evidence>
<sequence>MEWDFKDFACWDSTDELELELELELEQQKQEKDSDLAALVGSISQPQKKKRSAAAGSLLVDLNLSDAPPAGHLFKDPNKPSAVASSSSPLSSPSSSSSSSKRVKSNGADEQKMSCLVEGCKTDLSLCREYHRRHRVCELHSKTPVVTVRGEQKRFCQQCSRFHSLVEFDEVKRSCRKRLNGHNQRRRKPKPESLYFTSNFLSGYKGPRILQFSNPQLCATNNVRSMWPVEAKKGAESMLYSRHPSFNGGDKPFLLLQTNNDPKAASGNRAAPQTFLRQQPFQTTAASPAESRKGGHVMSSDGMTRVIDSGCALYLLSSHPAQASVTQSNVTTTHPGQLLDSRLQMNGSFAEFSCSHDAEDKAANPEMMFLMGPDGFLDNGAQMLPILLE</sequence>
<organism evidence="7 8">
    <name type="scientific">Prunus mume</name>
    <name type="common">Japanese apricot</name>
    <name type="synonym">Armeniaca mume</name>
    <dbReference type="NCBI Taxonomy" id="102107"/>
    <lineage>
        <taxon>Eukaryota</taxon>
        <taxon>Viridiplantae</taxon>
        <taxon>Streptophyta</taxon>
        <taxon>Embryophyta</taxon>
        <taxon>Tracheophyta</taxon>
        <taxon>Spermatophyta</taxon>
        <taxon>Magnoliopsida</taxon>
        <taxon>eudicotyledons</taxon>
        <taxon>Gunneridae</taxon>
        <taxon>Pentapetalae</taxon>
        <taxon>rosids</taxon>
        <taxon>fabids</taxon>
        <taxon>Rosales</taxon>
        <taxon>Rosaceae</taxon>
        <taxon>Amygdaloideae</taxon>
        <taxon>Amygdaleae</taxon>
        <taxon>Prunus</taxon>
    </lineage>
</organism>
<feature type="region of interest" description="Disordered" evidence="5">
    <location>
        <begin position="281"/>
        <end position="300"/>
    </location>
</feature>
<reference evidence="8" key="2">
    <citation type="submission" date="2025-08" db="UniProtKB">
        <authorList>
            <consortium name="RefSeq"/>
        </authorList>
    </citation>
    <scope>IDENTIFICATION</scope>
</reference>
<evidence type="ECO:0000256" key="3">
    <source>
        <dbReference type="ARBA" id="ARBA00022833"/>
    </source>
</evidence>
<dbReference type="InterPro" id="IPR004333">
    <property type="entry name" value="SBP_dom"/>
</dbReference>
<evidence type="ECO:0000256" key="1">
    <source>
        <dbReference type="ARBA" id="ARBA00022723"/>
    </source>
</evidence>
<keyword evidence="3" id="KW-0862">Zinc</keyword>
<dbReference type="InterPro" id="IPR044817">
    <property type="entry name" value="SBP-like"/>
</dbReference>
<dbReference type="Proteomes" id="UP000694861">
    <property type="component" value="Linkage group LG4"/>
</dbReference>
<proteinExistence type="predicted"/>
<evidence type="ECO:0000313" key="7">
    <source>
        <dbReference type="Proteomes" id="UP000694861"/>
    </source>
</evidence>
<accession>A0ABM0NX27</accession>
<dbReference type="SUPFAM" id="SSF103612">
    <property type="entry name" value="SBT domain"/>
    <property type="match status" value="1"/>
</dbReference>
<name>A0ABM0NX27_PRUMU</name>
<feature type="compositionally biased region" description="Low complexity" evidence="5">
    <location>
        <begin position="85"/>
        <end position="100"/>
    </location>
</feature>
<reference evidence="7" key="1">
    <citation type="journal article" date="2012" name="Nat. Commun.">
        <title>The genome of Prunus mume.</title>
        <authorList>
            <person name="Zhang Q."/>
            <person name="Chen W."/>
            <person name="Sun L."/>
            <person name="Zhao F."/>
            <person name="Huang B."/>
            <person name="Yang W."/>
            <person name="Tao Y."/>
            <person name="Wang J."/>
            <person name="Yuan Z."/>
            <person name="Fan G."/>
            <person name="Xing Z."/>
            <person name="Han C."/>
            <person name="Pan H."/>
            <person name="Zhong X."/>
            <person name="Shi W."/>
            <person name="Liang X."/>
            <person name="Du D."/>
            <person name="Sun F."/>
            <person name="Xu Z."/>
            <person name="Hao R."/>
            <person name="Lv T."/>
            <person name="Lv Y."/>
            <person name="Zheng Z."/>
            <person name="Sun M."/>
            <person name="Luo L."/>
            <person name="Cai M."/>
            <person name="Gao Y."/>
            <person name="Wang J."/>
            <person name="Yin Y."/>
            <person name="Xu X."/>
            <person name="Cheng T."/>
            <person name="Wang J."/>
        </authorList>
    </citation>
    <scope>NUCLEOTIDE SEQUENCE [LARGE SCALE GENOMIC DNA]</scope>
</reference>
<dbReference type="PROSITE" id="PS51141">
    <property type="entry name" value="ZF_SBP"/>
    <property type="match status" value="1"/>
</dbReference>
<dbReference type="RefSeq" id="XP_008231095.1">
    <property type="nucleotide sequence ID" value="XM_008232873.2"/>
</dbReference>
<gene>
    <name evidence="8" type="primary">LOC103330318</name>
</gene>
<dbReference type="Gene3D" id="4.10.1100.10">
    <property type="entry name" value="Transcription factor, SBP-box domain"/>
    <property type="match status" value="1"/>
</dbReference>
<dbReference type="GeneID" id="103330318"/>
<dbReference type="PANTHER" id="PTHR31251">
    <property type="entry name" value="SQUAMOSA PROMOTER-BINDING-LIKE PROTEIN 4"/>
    <property type="match status" value="1"/>
</dbReference>
<dbReference type="InterPro" id="IPR036893">
    <property type="entry name" value="SBP_sf"/>
</dbReference>
<dbReference type="PANTHER" id="PTHR31251:SF226">
    <property type="entry name" value="SQUAMOSA PROMOTER-BINDING-LIKE PROTEIN 6"/>
    <property type="match status" value="1"/>
</dbReference>
<keyword evidence="2 4" id="KW-0863">Zinc-finger</keyword>
<dbReference type="Pfam" id="PF03110">
    <property type="entry name" value="SBP"/>
    <property type="match status" value="1"/>
</dbReference>
<feature type="region of interest" description="Disordered" evidence="5">
    <location>
        <begin position="69"/>
        <end position="108"/>
    </location>
</feature>
<evidence type="ECO:0000313" key="8">
    <source>
        <dbReference type="RefSeq" id="XP_008231095.1"/>
    </source>
</evidence>
<protein>
    <submittedName>
        <fullName evidence="8">Squamosa promoter-binding-like protein 13A</fullName>
    </submittedName>
</protein>